<dbReference type="Proteomes" id="UP000000268">
    <property type="component" value="Chromosome"/>
</dbReference>
<proteinExistence type="predicted"/>
<keyword evidence="2" id="KW-1185">Reference proteome</keyword>
<evidence type="ECO:0000313" key="2">
    <source>
        <dbReference type="Proteomes" id="UP000000268"/>
    </source>
</evidence>
<evidence type="ECO:0000313" key="1">
    <source>
        <dbReference type="EMBL" id="ABW25188.1"/>
    </source>
</evidence>
<dbReference type="HOGENOM" id="CLU_3039275_0_0_3"/>
<dbReference type="RefSeq" id="WP_012160808.1">
    <property type="nucleotide sequence ID" value="NC_009925.1"/>
</dbReference>
<dbReference type="AlphaFoldDB" id="B0C694"/>
<organism evidence="1 2">
    <name type="scientific">Acaryochloris marina (strain MBIC 11017)</name>
    <dbReference type="NCBI Taxonomy" id="329726"/>
    <lineage>
        <taxon>Bacteria</taxon>
        <taxon>Bacillati</taxon>
        <taxon>Cyanobacteriota</taxon>
        <taxon>Cyanophyceae</taxon>
        <taxon>Acaryochloridales</taxon>
        <taxon>Acaryochloridaceae</taxon>
        <taxon>Acaryochloris</taxon>
    </lineage>
</organism>
<gene>
    <name evidence="1" type="ordered locus">AM1_0100</name>
</gene>
<dbReference type="EMBL" id="CP000828">
    <property type="protein sequence ID" value="ABW25188.1"/>
    <property type="molecule type" value="Genomic_DNA"/>
</dbReference>
<sequence length="54" mass="6101">MAITAEVCLVDFATNDENRRHQAQQKRLLGFAKWPADCSRPIRIALRVSIGAVY</sequence>
<name>B0C694_ACAM1</name>
<dbReference type="KEGG" id="amr:AM1_0100"/>
<accession>B0C694</accession>
<reference evidence="1 2" key="1">
    <citation type="journal article" date="2008" name="Proc. Natl. Acad. Sci. U.S.A.">
        <title>Niche adaptation and genome expansion in the chlorophyll d-producing cyanobacterium Acaryochloris marina.</title>
        <authorList>
            <person name="Swingley W.D."/>
            <person name="Chen M."/>
            <person name="Cheung P.C."/>
            <person name="Conrad A.L."/>
            <person name="Dejesa L.C."/>
            <person name="Hao J."/>
            <person name="Honchak B.M."/>
            <person name="Karbach L.E."/>
            <person name="Kurdoglu A."/>
            <person name="Lahiri S."/>
            <person name="Mastrian S.D."/>
            <person name="Miyashita H."/>
            <person name="Page L."/>
            <person name="Ramakrishna P."/>
            <person name="Satoh S."/>
            <person name="Sattley W.M."/>
            <person name="Shimada Y."/>
            <person name="Taylor H.L."/>
            <person name="Tomo T."/>
            <person name="Tsuchiya T."/>
            <person name="Wang Z.T."/>
            <person name="Raymond J."/>
            <person name="Mimuro M."/>
            <person name="Blankenship R.E."/>
            <person name="Touchman J.W."/>
        </authorList>
    </citation>
    <scope>NUCLEOTIDE SEQUENCE [LARGE SCALE GENOMIC DNA]</scope>
    <source>
        <strain evidence="2">MBIC 11017</strain>
    </source>
</reference>
<protein>
    <submittedName>
        <fullName evidence="1">Uncharacterized protein</fullName>
    </submittedName>
</protein>